<reference evidence="1" key="1">
    <citation type="submission" date="2020-05" db="EMBL/GenBank/DDBJ databases">
        <authorList>
            <person name="Chiriac C."/>
            <person name="Salcher M."/>
            <person name="Ghai R."/>
            <person name="Kavagutti S V."/>
        </authorList>
    </citation>
    <scope>NUCLEOTIDE SEQUENCE</scope>
</reference>
<sequence>MKQAVWLWSLTLIITATIILAVPTAPLAAPLRDSIKPEPTVVVTPQPPFASQSVSGKATWYDATKNNAWYTQGKKPALFYAAAGPALRAIKNFRWGKKPYRIIVENLKNGKAIVAWVVDWCQCRGQTGNEKLVDLSRAAFTALGVDLKMGVQRVRVTVLP</sequence>
<accession>A0A6J7X438</accession>
<name>A0A6J7X438_9CAUD</name>
<gene>
    <name evidence="1" type="ORF">UFOVP394_24</name>
</gene>
<evidence type="ECO:0000313" key="1">
    <source>
        <dbReference type="EMBL" id="CAB5224086.1"/>
    </source>
</evidence>
<proteinExistence type="predicted"/>
<dbReference type="EMBL" id="LR798333">
    <property type="protein sequence ID" value="CAB5224086.1"/>
    <property type="molecule type" value="Genomic_DNA"/>
</dbReference>
<dbReference type="SUPFAM" id="SSF50685">
    <property type="entry name" value="Barwin-like endoglucanases"/>
    <property type="match status" value="1"/>
</dbReference>
<protein>
    <recommendedName>
        <fullName evidence="2">RlpA-like protein double-psi beta-barrel domain-containing protein</fullName>
    </recommendedName>
</protein>
<organism evidence="1">
    <name type="scientific">uncultured Caudovirales phage</name>
    <dbReference type="NCBI Taxonomy" id="2100421"/>
    <lineage>
        <taxon>Viruses</taxon>
        <taxon>Duplodnaviria</taxon>
        <taxon>Heunggongvirae</taxon>
        <taxon>Uroviricota</taxon>
        <taxon>Caudoviricetes</taxon>
        <taxon>Peduoviridae</taxon>
        <taxon>Maltschvirus</taxon>
        <taxon>Maltschvirus maltsch</taxon>
    </lineage>
</organism>
<dbReference type="CDD" id="cd22191">
    <property type="entry name" value="DPBB_RlpA_EXP_N-like"/>
    <property type="match status" value="1"/>
</dbReference>
<evidence type="ECO:0008006" key="2">
    <source>
        <dbReference type="Google" id="ProtNLM"/>
    </source>
</evidence>
<dbReference type="InterPro" id="IPR036908">
    <property type="entry name" value="RlpA-like_sf"/>
</dbReference>
<dbReference type="Gene3D" id="2.40.40.10">
    <property type="entry name" value="RlpA-like domain"/>
    <property type="match status" value="1"/>
</dbReference>